<feature type="compositionally biased region" description="Low complexity" evidence="1">
    <location>
        <begin position="197"/>
        <end position="206"/>
    </location>
</feature>
<dbReference type="AlphaFoldDB" id="A0A2P6TPA6"/>
<dbReference type="GO" id="GO:0016874">
    <property type="term" value="F:ligase activity"/>
    <property type="evidence" value="ECO:0007669"/>
    <property type="project" value="UniProtKB-KW"/>
</dbReference>
<feature type="compositionally biased region" description="Low complexity" evidence="1">
    <location>
        <begin position="169"/>
        <end position="182"/>
    </location>
</feature>
<evidence type="ECO:0000256" key="1">
    <source>
        <dbReference type="SAM" id="MobiDB-lite"/>
    </source>
</evidence>
<keyword evidence="3" id="KW-1185">Reference proteome</keyword>
<comment type="caution">
    <text evidence="2">The sequence shown here is derived from an EMBL/GenBank/DDBJ whole genome shotgun (WGS) entry which is preliminary data.</text>
</comment>
<organism evidence="2 3">
    <name type="scientific">Chlorella sorokiniana</name>
    <name type="common">Freshwater green alga</name>
    <dbReference type="NCBI Taxonomy" id="3076"/>
    <lineage>
        <taxon>Eukaryota</taxon>
        <taxon>Viridiplantae</taxon>
        <taxon>Chlorophyta</taxon>
        <taxon>core chlorophytes</taxon>
        <taxon>Trebouxiophyceae</taxon>
        <taxon>Chlorellales</taxon>
        <taxon>Chlorellaceae</taxon>
        <taxon>Chlorella clade</taxon>
        <taxon>Chlorella</taxon>
    </lineage>
</organism>
<proteinExistence type="predicted"/>
<dbReference type="OrthoDB" id="519005at2759"/>
<dbReference type="EMBL" id="LHPG02000010">
    <property type="protein sequence ID" value="PRW51170.1"/>
    <property type="molecule type" value="Genomic_DNA"/>
</dbReference>
<protein>
    <submittedName>
        <fullName evidence="2">E3 ubiquitin-ligase RNF213-like</fullName>
    </submittedName>
</protein>
<feature type="region of interest" description="Disordered" evidence="1">
    <location>
        <begin position="168"/>
        <end position="222"/>
    </location>
</feature>
<evidence type="ECO:0000313" key="3">
    <source>
        <dbReference type="Proteomes" id="UP000239899"/>
    </source>
</evidence>
<reference evidence="2 3" key="1">
    <citation type="journal article" date="2018" name="Plant J.">
        <title>Genome sequences of Chlorella sorokiniana UTEX 1602 and Micractinium conductrix SAG 241.80: implications to maltose excretion by a green alga.</title>
        <authorList>
            <person name="Arriola M.B."/>
            <person name="Velmurugan N."/>
            <person name="Zhang Y."/>
            <person name="Plunkett M.H."/>
            <person name="Hondzo H."/>
            <person name="Barney B.M."/>
        </authorList>
    </citation>
    <scope>NUCLEOTIDE SEQUENCE [LARGE SCALE GENOMIC DNA]</scope>
    <source>
        <strain evidence="3">UTEX 1602</strain>
    </source>
</reference>
<dbReference type="Proteomes" id="UP000239899">
    <property type="component" value="Unassembled WGS sequence"/>
</dbReference>
<name>A0A2P6TPA6_CHLSO</name>
<gene>
    <name evidence="2" type="ORF">C2E21_5491</name>
</gene>
<sequence length="222" mass="24681">MAAQSWAEWLSGLVSGLWPRLTPQPGSHEARLEEMRVSALLDKELRKPAGQRDEELVHKLRVERRKLGLANAQASRRVNKYGAYAWDRHTRTCCGAAQWATQRIAASYHALADFYEQVVQQMAEDLAAAEARRQPIIAAQPTLHLELPEALQQPPPRLDMCSECAKFVQQGQRPPSQQQQRQQQHDCGGSGGGGAEGSPTTPKQQQPSPPPPQHSSSDEEQR</sequence>
<accession>A0A2P6TPA6</accession>
<evidence type="ECO:0000313" key="2">
    <source>
        <dbReference type="EMBL" id="PRW51170.1"/>
    </source>
</evidence>